<dbReference type="InterPro" id="IPR036135">
    <property type="entry name" value="MoeA_linker/N_sf"/>
</dbReference>
<dbReference type="AlphaFoldDB" id="A0A329TXX2"/>
<dbReference type="GO" id="GO:0005829">
    <property type="term" value="C:cytosol"/>
    <property type="evidence" value="ECO:0007669"/>
    <property type="project" value="TreeGrafter"/>
</dbReference>
<comment type="cofactor">
    <cofactor evidence="9">
        <name>Mg(2+)</name>
        <dbReference type="ChEBI" id="CHEBI:18420"/>
    </cofactor>
</comment>
<dbReference type="SUPFAM" id="SSF63882">
    <property type="entry name" value="MoeA N-terminal region -like"/>
    <property type="match status" value="1"/>
</dbReference>
<dbReference type="NCBIfam" id="NF045515">
    <property type="entry name" value="Glp_gephyrin"/>
    <property type="match status" value="1"/>
</dbReference>
<gene>
    <name evidence="11" type="ORF">C4N26_07980</name>
</gene>
<reference evidence="11 12" key="1">
    <citation type="submission" date="2018-02" db="EMBL/GenBank/DDBJ databases">
        <title>Complete genome sequencing of Faecalibacterium prausnitzii strains isolated from the human gut.</title>
        <authorList>
            <person name="Fitzgerald B.C."/>
            <person name="Shkoporov A.N."/>
            <person name="Ross P.R."/>
            <person name="Hill C."/>
        </authorList>
    </citation>
    <scope>NUCLEOTIDE SEQUENCE [LARGE SCALE GENOMIC DNA]</scope>
    <source>
        <strain evidence="11 12">APC942/32-1</strain>
    </source>
</reference>
<dbReference type="InterPro" id="IPR036688">
    <property type="entry name" value="MoeA_C_domain_IV_sf"/>
</dbReference>
<dbReference type="Proteomes" id="UP000251144">
    <property type="component" value="Unassembled WGS sequence"/>
</dbReference>
<dbReference type="PANTHER" id="PTHR10192">
    <property type="entry name" value="MOLYBDOPTERIN BIOSYNTHESIS PROTEIN"/>
    <property type="match status" value="1"/>
</dbReference>
<dbReference type="RefSeq" id="WP_158401027.1">
    <property type="nucleotide sequence ID" value="NZ_PRLB01000006.1"/>
</dbReference>
<dbReference type="Gene3D" id="2.40.340.10">
    <property type="entry name" value="MoeA, C-terminal, domain IV"/>
    <property type="match status" value="1"/>
</dbReference>
<accession>A0A329TXX2</accession>
<dbReference type="Gene3D" id="3.40.980.10">
    <property type="entry name" value="MoaB/Mog-like domain"/>
    <property type="match status" value="1"/>
</dbReference>
<organism evidence="11 12">
    <name type="scientific">Faecalibacterium prausnitzii</name>
    <dbReference type="NCBI Taxonomy" id="853"/>
    <lineage>
        <taxon>Bacteria</taxon>
        <taxon>Bacillati</taxon>
        <taxon>Bacillota</taxon>
        <taxon>Clostridia</taxon>
        <taxon>Eubacteriales</taxon>
        <taxon>Oscillospiraceae</taxon>
        <taxon>Faecalibacterium</taxon>
    </lineage>
</organism>
<evidence type="ECO:0000256" key="9">
    <source>
        <dbReference type="RuleBase" id="RU365090"/>
    </source>
</evidence>
<evidence type="ECO:0000256" key="4">
    <source>
        <dbReference type="ARBA" id="ARBA00013269"/>
    </source>
</evidence>
<dbReference type="InterPro" id="IPR038987">
    <property type="entry name" value="MoeA-like"/>
</dbReference>
<evidence type="ECO:0000256" key="7">
    <source>
        <dbReference type="ARBA" id="ARBA00023150"/>
    </source>
</evidence>
<comment type="caution">
    <text evidence="11">The sequence shown here is derived from an EMBL/GenBank/DDBJ whole genome shotgun (WGS) entry which is preliminary data.</text>
</comment>
<keyword evidence="9 11" id="KW-0808">Transferase</keyword>
<dbReference type="Pfam" id="PF03453">
    <property type="entry name" value="MoeA_N"/>
    <property type="match status" value="1"/>
</dbReference>
<evidence type="ECO:0000256" key="1">
    <source>
        <dbReference type="ARBA" id="ARBA00002901"/>
    </source>
</evidence>
<evidence type="ECO:0000256" key="8">
    <source>
        <dbReference type="ARBA" id="ARBA00047317"/>
    </source>
</evidence>
<dbReference type="SUPFAM" id="SSF63867">
    <property type="entry name" value="MoeA C-terminal domain-like"/>
    <property type="match status" value="1"/>
</dbReference>
<dbReference type="InterPro" id="IPR005111">
    <property type="entry name" value="MoeA_C_domain_IV"/>
</dbReference>
<dbReference type="EC" id="2.10.1.1" evidence="4 9"/>
<evidence type="ECO:0000259" key="10">
    <source>
        <dbReference type="SMART" id="SM00852"/>
    </source>
</evidence>
<feature type="domain" description="MoaB/Mog" evidence="10">
    <location>
        <begin position="186"/>
        <end position="323"/>
    </location>
</feature>
<dbReference type="Gene3D" id="2.170.190.11">
    <property type="entry name" value="Molybdopterin biosynthesis moea protein, domain 3"/>
    <property type="match status" value="1"/>
</dbReference>
<dbReference type="SMART" id="SM00852">
    <property type="entry name" value="MoCF_biosynth"/>
    <property type="match status" value="1"/>
</dbReference>
<comment type="similarity">
    <text evidence="3 9">Belongs to the MoeA family.</text>
</comment>
<dbReference type="UniPathway" id="UPA00344"/>
<dbReference type="GO" id="GO:0061599">
    <property type="term" value="F:molybdopterin molybdotransferase activity"/>
    <property type="evidence" value="ECO:0007669"/>
    <property type="project" value="UniProtKB-UniRule"/>
</dbReference>
<dbReference type="OrthoDB" id="9804758at2"/>
<dbReference type="SUPFAM" id="SSF53218">
    <property type="entry name" value="Molybdenum cofactor biosynthesis proteins"/>
    <property type="match status" value="1"/>
</dbReference>
<comment type="function">
    <text evidence="1 9">Catalyzes the insertion of molybdate into adenylated molybdopterin with the concomitant release of AMP.</text>
</comment>
<proteinExistence type="inferred from homology"/>
<keyword evidence="6 9" id="KW-0500">Molybdenum</keyword>
<dbReference type="NCBIfam" id="TIGR00177">
    <property type="entry name" value="molyb_syn"/>
    <property type="match status" value="1"/>
</dbReference>
<evidence type="ECO:0000313" key="12">
    <source>
        <dbReference type="Proteomes" id="UP000251144"/>
    </source>
</evidence>
<dbReference type="InterPro" id="IPR005110">
    <property type="entry name" value="MoeA_linker/N"/>
</dbReference>
<sequence length="412" mass="42696">MKQPFCAPSEALRRVLDAAAALPRPETETVPLDEAGGRIAAGTLSARMDQPPFDRSPFDGYALHSADTAGASRETPVTLPVTMKLYAGDAPASPLPAGCAARIMTGAPLPEGADCVLMQELTDSGEETVQLYAAMKPQQNVVFRGGDIAAGAVIAEAGTVLSPAHLGVLAGQGYAEVPVYKTLTVGVLATRSELLAPGEAWTPGKIYDANGVQNAARLRQLGLAVKRRHCSDDPEEIAHEMRELLAECDAVITSGGVSVGQKDYLPAVLEQLNADILFAGVAQKPGSPMLAGKIDGKLVFCLSGNPFAAAATLEQYAIPALLRAAGRCEESCLLPRTTRTLTTGFSKSSKGNRYLRAKAMGGSVTIPGEGNAEAHSSGSLSAMIGCNCLVELPAGSGPVTPGEEVEVLSFVQ</sequence>
<dbReference type="GO" id="GO:0006777">
    <property type="term" value="P:Mo-molybdopterin cofactor biosynthetic process"/>
    <property type="evidence" value="ECO:0007669"/>
    <property type="project" value="UniProtKB-UniRule"/>
</dbReference>
<evidence type="ECO:0000313" key="11">
    <source>
        <dbReference type="EMBL" id="RAW54085.1"/>
    </source>
</evidence>
<comment type="pathway">
    <text evidence="2 9">Cofactor biosynthesis; molybdopterin biosynthesis.</text>
</comment>
<evidence type="ECO:0000256" key="6">
    <source>
        <dbReference type="ARBA" id="ARBA00022505"/>
    </source>
</evidence>
<comment type="catalytic activity">
    <reaction evidence="8">
        <text>adenylyl-molybdopterin + molybdate = Mo-molybdopterin + AMP + H(+)</text>
        <dbReference type="Rhea" id="RHEA:35047"/>
        <dbReference type="ChEBI" id="CHEBI:15378"/>
        <dbReference type="ChEBI" id="CHEBI:36264"/>
        <dbReference type="ChEBI" id="CHEBI:62727"/>
        <dbReference type="ChEBI" id="CHEBI:71302"/>
        <dbReference type="ChEBI" id="CHEBI:456215"/>
        <dbReference type="EC" id="2.10.1.1"/>
    </reaction>
</comment>
<dbReference type="InterPro" id="IPR001453">
    <property type="entry name" value="MoaB/Mog_dom"/>
</dbReference>
<keyword evidence="9" id="KW-0460">Magnesium</keyword>
<dbReference type="Gene3D" id="3.90.105.10">
    <property type="entry name" value="Molybdopterin biosynthesis moea protein, domain 2"/>
    <property type="match status" value="1"/>
</dbReference>
<dbReference type="GO" id="GO:0046872">
    <property type="term" value="F:metal ion binding"/>
    <property type="evidence" value="ECO:0007669"/>
    <property type="project" value="UniProtKB-UniRule"/>
</dbReference>
<dbReference type="CDD" id="cd00887">
    <property type="entry name" value="MoeA"/>
    <property type="match status" value="1"/>
</dbReference>
<evidence type="ECO:0000256" key="3">
    <source>
        <dbReference type="ARBA" id="ARBA00010763"/>
    </source>
</evidence>
<dbReference type="Pfam" id="PF00994">
    <property type="entry name" value="MoCF_biosynth"/>
    <property type="match status" value="1"/>
</dbReference>
<dbReference type="InterPro" id="IPR036425">
    <property type="entry name" value="MoaB/Mog-like_dom_sf"/>
</dbReference>
<dbReference type="Pfam" id="PF03454">
    <property type="entry name" value="MoeA_C"/>
    <property type="match status" value="1"/>
</dbReference>
<name>A0A329TXX2_9FIRM</name>
<protein>
    <recommendedName>
        <fullName evidence="5 9">Molybdopterin molybdenumtransferase</fullName>
        <ecNumber evidence="4 9">2.10.1.1</ecNumber>
    </recommendedName>
</protein>
<dbReference type="EMBL" id="PRLB01000006">
    <property type="protein sequence ID" value="RAW54085.1"/>
    <property type="molecule type" value="Genomic_DNA"/>
</dbReference>
<evidence type="ECO:0000256" key="5">
    <source>
        <dbReference type="ARBA" id="ARBA00021108"/>
    </source>
</evidence>
<keyword evidence="7 9" id="KW-0501">Molybdenum cofactor biosynthesis</keyword>
<dbReference type="PANTHER" id="PTHR10192:SF5">
    <property type="entry name" value="GEPHYRIN"/>
    <property type="match status" value="1"/>
</dbReference>
<keyword evidence="9" id="KW-0479">Metal-binding</keyword>
<evidence type="ECO:0000256" key="2">
    <source>
        <dbReference type="ARBA" id="ARBA00005046"/>
    </source>
</evidence>